<dbReference type="InterPro" id="IPR000182">
    <property type="entry name" value="GNAT_dom"/>
</dbReference>
<reference evidence="2 3" key="1">
    <citation type="submission" date="2019-06" db="EMBL/GenBank/DDBJ databases">
        <title>Sequencing the genomes of 1000 actinobacteria strains.</title>
        <authorList>
            <person name="Klenk H.-P."/>
        </authorList>
    </citation>
    <scope>NUCLEOTIDE SEQUENCE [LARGE SCALE GENOMIC DNA]</scope>
    <source>
        <strain evidence="2 3">DSM 20427</strain>
    </source>
</reference>
<dbReference type="Gene3D" id="3.40.630.30">
    <property type="match status" value="1"/>
</dbReference>
<evidence type="ECO:0000259" key="1">
    <source>
        <dbReference type="PROSITE" id="PS51186"/>
    </source>
</evidence>
<comment type="caution">
    <text evidence="2">The sequence shown here is derived from an EMBL/GenBank/DDBJ whole genome shotgun (WGS) entry which is preliminary data.</text>
</comment>
<dbReference type="RefSeq" id="WP_141379017.1">
    <property type="nucleotide sequence ID" value="NZ_BJNA01000003.1"/>
</dbReference>
<proteinExistence type="predicted"/>
<organism evidence="2 3">
    <name type="scientific">Microbacterium lacticum</name>
    <dbReference type="NCBI Taxonomy" id="33885"/>
    <lineage>
        <taxon>Bacteria</taxon>
        <taxon>Bacillati</taxon>
        <taxon>Actinomycetota</taxon>
        <taxon>Actinomycetes</taxon>
        <taxon>Micrococcales</taxon>
        <taxon>Microbacteriaceae</taxon>
        <taxon>Microbacterium</taxon>
    </lineage>
</organism>
<keyword evidence="3" id="KW-1185">Reference proteome</keyword>
<protein>
    <submittedName>
        <fullName evidence="2">Acetyltransferase (GNAT) family protein</fullName>
    </submittedName>
</protein>
<evidence type="ECO:0000313" key="3">
    <source>
        <dbReference type="Proteomes" id="UP000319804"/>
    </source>
</evidence>
<name>A0A4Y3UKJ3_9MICO</name>
<dbReference type="Pfam" id="PF00583">
    <property type="entry name" value="Acetyltransf_1"/>
    <property type="match status" value="1"/>
</dbReference>
<dbReference type="OrthoDB" id="9805924at2"/>
<gene>
    <name evidence="2" type="ORF">FHX68_0814</name>
</gene>
<dbReference type="SUPFAM" id="SSF55729">
    <property type="entry name" value="Acyl-CoA N-acyltransferases (Nat)"/>
    <property type="match status" value="1"/>
</dbReference>
<dbReference type="AlphaFoldDB" id="A0A4Y3UKJ3"/>
<dbReference type="Proteomes" id="UP000319804">
    <property type="component" value="Unassembled WGS sequence"/>
</dbReference>
<accession>A0A4Y3UKJ3</accession>
<keyword evidence="2" id="KW-0808">Transferase</keyword>
<sequence>MTTISPLRASDRSEWGELWEQYLTFYESELDPAVTEDVFARLVAGDGYLEDLFVAPDVRGGGVGSALIAQVRTAATDAGAHKVYWLTQSGNATARRLYDSLATDTGFVHYQMEL</sequence>
<dbReference type="EMBL" id="VFPS01000001">
    <property type="protein sequence ID" value="TQN00699.1"/>
    <property type="molecule type" value="Genomic_DNA"/>
</dbReference>
<dbReference type="PROSITE" id="PS51186">
    <property type="entry name" value="GNAT"/>
    <property type="match status" value="1"/>
</dbReference>
<dbReference type="InterPro" id="IPR016181">
    <property type="entry name" value="Acyl_CoA_acyltransferase"/>
</dbReference>
<dbReference type="GO" id="GO:0016747">
    <property type="term" value="F:acyltransferase activity, transferring groups other than amino-acyl groups"/>
    <property type="evidence" value="ECO:0007669"/>
    <property type="project" value="InterPro"/>
</dbReference>
<evidence type="ECO:0000313" key="2">
    <source>
        <dbReference type="EMBL" id="TQN00699.1"/>
    </source>
</evidence>
<feature type="domain" description="N-acetyltransferase" evidence="1">
    <location>
        <begin position="1"/>
        <end position="114"/>
    </location>
</feature>
<dbReference type="CDD" id="cd04301">
    <property type="entry name" value="NAT_SF"/>
    <property type="match status" value="1"/>
</dbReference>